<proteinExistence type="predicted"/>
<evidence type="ECO:0000313" key="3">
    <source>
        <dbReference type="Proteomes" id="UP000807025"/>
    </source>
</evidence>
<comment type="caution">
    <text evidence="2">The sequence shown here is derived from an EMBL/GenBank/DDBJ whole genome shotgun (WGS) entry which is preliminary data.</text>
</comment>
<dbReference type="OrthoDB" id="416222at2759"/>
<evidence type="ECO:0000313" key="2">
    <source>
        <dbReference type="EMBL" id="KAF9492724.1"/>
    </source>
</evidence>
<dbReference type="Gene3D" id="3.40.50.1700">
    <property type="entry name" value="Glycoside hydrolase family 3 C-terminal domain"/>
    <property type="match status" value="1"/>
</dbReference>
<keyword evidence="1" id="KW-0378">Hydrolase</keyword>
<reference evidence="2" key="1">
    <citation type="submission" date="2020-11" db="EMBL/GenBank/DDBJ databases">
        <authorList>
            <consortium name="DOE Joint Genome Institute"/>
            <person name="Ahrendt S."/>
            <person name="Riley R."/>
            <person name="Andreopoulos W."/>
            <person name="Labutti K."/>
            <person name="Pangilinan J."/>
            <person name="Ruiz-Duenas F.J."/>
            <person name="Barrasa J.M."/>
            <person name="Sanchez-Garcia M."/>
            <person name="Camarero S."/>
            <person name="Miyauchi S."/>
            <person name="Serrano A."/>
            <person name="Linde D."/>
            <person name="Babiker R."/>
            <person name="Drula E."/>
            <person name="Ayuso-Fernandez I."/>
            <person name="Pacheco R."/>
            <person name="Padilla G."/>
            <person name="Ferreira P."/>
            <person name="Barriuso J."/>
            <person name="Kellner H."/>
            <person name="Castanera R."/>
            <person name="Alfaro M."/>
            <person name="Ramirez L."/>
            <person name="Pisabarro A.G."/>
            <person name="Kuo A."/>
            <person name="Tritt A."/>
            <person name="Lipzen A."/>
            <person name="He G."/>
            <person name="Yan M."/>
            <person name="Ng V."/>
            <person name="Cullen D."/>
            <person name="Martin F."/>
            <person name="Rosso M.-N."/>
            <person name="Henrissat B."/>
            <person name="Hibbett D."/>
            <person name="Martinez A.T."/>
            <person name="Grigoriev I.V."/>
        </authorList>
    </citation>
    <scope>NUCLEOTIDE SEQUENCE</scope>
    <source>
        <strain evidence="2">ATCC 90797</strain>
    </source>
</reference>
<dbReference type="GO" id="GO:0005975">
    <property type="term" value="P:carbohydrate metabolic process"/>
    <property type="evidence" value="ECO:0007669"/>
    <property type="project" value="InterPro"/>
</dbReference>
<evidence type="ECO:0000256" key="1">
    <source>
        <dbReference type="ARBA" id="ARBA00022801"/>
    </source>
</evidence>
<dbReference type="Proteomes" id="UP000807025">
    <property type="component" value="Unassembled WGS sequence"/>
</dbReference>
<accession>A0A9P5ZRN7</accession>
<protein>
    <submittedName>
        <fullName evidence="2">Uncharacterized protein</fullName>
    </submittedName>
</protein>
<dbReference type="InterPro" id="IPR036881">
    <property type="entry name" value="Glyco_hydro_3_C_sf"/>
</dbReference>
<dbReference type="GO" id="GO:0004553">
    <property type="term" value="F:hydrolase activity, hydrolyzing O-glycosyl compounds"/>
    <property type="evidence" value="ECO:0007669"/>
    <property type="project" value="InterPro"/>
</dbReference>
<keyword evidence="3" id="KW-1185">Reference proteome</keyword>
<sequence length="160" mass="16906">MGTMVIIGLDAKMPGKDCGDLNTCNKGTIRTGSMFSFSSAVEFVVPAIDAITAQVGSSATITPSLPNDLDNGVAAAHGKDLAFVFITSDSGELGFYTVVEGNMAYVVTHTCLSTFSSGSQVERIAAICDNMIVVLLCTFHTLLYTTSRLRSCSTKLIIVY</sequence>
<dbReference type="AlphaFoldDB" id="A0A9P5ZRN7"/>
<organism evidence="2 3">
    <name type="scientific">Pleurotus eryngii</name>
    <name type="common">Boletus of the steppes</name>
    <dbReference type="NCBI Taxonomy" id="5323"/>
    <lineage>
        <taxon>Eukaryota</taxon>
        <taxon>Fungi</taxon>
        <taxon>Dikarya</taxon>
        <taxon>Basidiomycota</taxon>
        <taxon>Agaricomycotina</taxon>
        <taxon>Agaricomycetes</taxon>
        <taxon>Agaricomycetidae</taxon>
        <taxon>Agaricales</taxon>
        <taxon>Pleurotineae</taxon>
        <taxon>Pleurotaceae</taxon>
        <taxon>Pleurotus</taxon>
    </lineage>
</organism>
<name>A0A9P5ZRN7_PLEER</name>
<gene>
    <name evidence="2" type="ORF">BDN71DRAFT_1396256</name>
</gene>
<dbReference type="EMBL" id="MU154596">
    <property type="protein sequence ID" value="KAF9492724.1"/>
    <property type="molecule type" value="Genomic_DNA"/>
</dbReference>